<keyword evidence="2" id="KW-1185">Reference proteome</keyword>
<proteinExistence type="predicted"/>
<protein>
    <submittedName>
        <fullName evidence="1">Uncharacterized protein</fullName>
    </submittedName>
</protein>
<sequence>MGGRPRTFNTTMGGRSMLQRFNRDWSTWDIKIDLLETNYAHQGMHVEICDKHFPVGIFI</sequence>
<reference evidence="1" key="1">
    <citation type="journal article" date="2023" name="Nat. Commun.">
        <title>Diploid and tetraploid genomes of Acorus and the evolution of monocots.</title>
        <authorList>
            <person name="Ma L."/>
            <person name="Liu K.W."/>
            <person name="Li Z."/>
            <person name="Hsiao Y.Y."/>
            <person name="Qi Y."/>
            <person name="Fu T."/>
            <person name="Tang G.D."/>
            <person name="Zhang D."/>
            <person name="Sun W.H."/>
            <person name="Liu D.K."/>
            <person name="Li Y."/>
            <person name="Chen G.Z."/>
            <person name="Liu X.D."/>
            <person name="Liao X.Y."/>
            <person name="Jiang Y.T."/>
            <person name="Yu X."/>
            <person name="Hao Y."/>
            <person name="Huang J."/>
            <person name="Zhao X.W."/>
            <person name="Ke S."/>
            <person name="Chen Y.Y."/>
            <person name="Wu W.L."/>
            <person name="Hsu J.L."/>
            <person name="Lin Y.F."/>
            <person name="Huang M.D."/>
            <person name="Li C.Y."/>
            <person name="Huang L."/>
            <person name="Wang Z.W."/>
            <person name="Zhao X."/>
            <person name="Zhong W.Y."/>
            <person name="Peng D.H."/>
            <person name="Ahmad S."/>
            <person name="Lan S."/>
            <person name="Zhang J.S."/>
            <person name="Tsai W.C."/>
            <person name="Van de Peer Y."/>
            <person name="Liu Z.J."/>
        </authorList>
    </citation>
    <scope>NUCLEOTIDE SEQUENCE</scope>
    <source>
        <strain evidence="1">CP</strain>
    </source>
</reference>
<name>A0AAV9FBB3_ACOCL</name>
<reference evidence="1" key="2">
    <citation type="submission" date="2023-06" db="EMBL/GenBank/DDBJ databases">
        <authorList>
            <person name="Ma L."/>
            <person name="Liu K.-W."/>
            <person name="Li Z."/>
            <person name="Hsiao Y.-Y."/>
            <person name="Qi Y."/>
            <person name="Fu T."/>
            <person name="Tang G."/>
            <person name="Zhang D."/>
            <person name="Sun W.-H."/>
            <person name="Liu D.-K."/>
            <person name="Li Y."/>
            <person name="Chen G.-Z."/>
            <person name="Liu X.-D."/>
            <person name="Liao X.-Y."/>
            <person name="Jiang Y.-T."/>
            <person name="Yu X."/>
            <person name="Hao Y."/>
            <person name="Huang J."/>
            <person name="Zhao X.-W."/>
            <person name="Ke S."/>
            <person name="Chen Y.-Y."/>
            <person name="Wu W.-L."/>
            <person name="Hsu J.-L."/>
            <person name="Lin Y.-F."/>
            <person name="Huang M.-D."/>
            <person name="Li C.-Y."/>
            <person name="Huang L."/>
            <person name="Wang Z.-W."/>
            <person name="Zhao X."/>
            <person name="Zhong W.-Y."/>
            <person name="Peng D.-H."/>
            <person name="Ahmad S."/>
            <person name="Lan S."/>
            <person name="Zhang J.-S."/>
            <person name="Tsai W.-C."/>
            <person name="Van De Peer Y."/>
            <person name="Liu Z.-J."/>
        </authorList>
    </citation>
    <scope>NUCLEOTIDE SEQUENCE</scope>
    <source>
        <strain evidence="1">CP</strain>
        <tissue evidence="1">Leaves</tissue>
    </source>
</reference>
<comment type="caution">
    <text evidence="1">The sequence shown here is derived from an EMBL/GenBank/DDBJ whole genome shotgun (WGS) entry which is preliminary data.</text>
</comment>
<evidence type="ECO:0000313" key="2">
    <source>
        <dbReference type="Proteomes" id="UP001180020"/>
    </source>
</evidence>
<evidence type="ECO:0000313" key="1">
    <source>
        <dbReference type="EMBL" id="KAK1322158.1"/>
    </source>
</evidence>
<organism evidence="1 2">
    <name type="scientific">Acorus calamus</name>
    <name type="common">Sweet flag</name>
    <dbReference type="NCBI Taxonomy" id="4465"/>
    <lineage>
        <taxon>Eukaryota</taxon>
        <taxon>Viridiplantae</taxon>
        <taxon>Streptophyta</taxon>
        <taxon>Embryophyta</taxon>
        <taxon>Tracheophyta</taxon>
        <taxon>Spermatophyta</taxon>
        <taxon>Magnoliopsida</taxon>
        <taxon>Liliopsida</taxon>
        <taxon>Acoraceae</taxon>
        <taxon>Acorus</taxon>
    </lineage>
</organism>
<gene>
    <name evidence="1" type="ORF">QJS10_CPA03g02061</name>
</gene>
<dbReference type="AlphaFoldDB" id="A0AAV9FBB3"/>
<dbReference type="EMBL" id="JAUJYO010000003">
    <property type="protein sequence ID" value="KAK1322158.1"/>
    <property type="molecule type" value="Genomic_DNA"/>
</dbReference>
<dbReference type="Proteomes" id="UP001180020">
    <property type="component" value="Unassembled WGS sequence"/>
</dbReference>
<accession>A0AAV9FBB3</accession>